<evidence type="ECO:0000256" key="8">
    <source>
        <dbReference type="ARBA" id="ARBA00023065"/>
    </source>
</evidence>
<evidence type="ECO:0000256" key="5">
    <source>
        <dbReference type="ARBA" id="ARBA00022692"/>
    </source>
</evidence>
<dbReference type="Proteomes" id="UP001273799">
    <property type="component" value="Unassembled WGS sequence"/>
</dbReference>
<dbReference type="OrthoDB" id="9809130at2"/>
<dbReference type="HAMAP" id="MF_01393">
    <property type="entry name" value="ATP_synth_a_bact"/>
    <property type="match status" value="1"/>
</dbReference>
<name>A0A1G7CF65_9ACTO</name>
<comment type="function">
    <text evidence="11 12">Key component of the proton channel; it plays a direct role in the translocation of protons across the membrane.</text>
</comment>
<dbReference type="AlphaFoldDB" id="A0A1G7CF65"/>
<organism evidence="14 16">
    <name type="scientific">Actinobaculum suis</name>
    <dbReference type="NCBI Taxonomy" id="1657"/>
    <lineage>
        <taxon>Bacteria</taxon>
        <taxon>Bacillati</taxon>
        <taxon>Actinomycetota</taxon>
        <taxon>Actinomycetes</taxon>
        <taxon>Actinomycetales</taxon>
        <taxon>Actinomycetaceae</taxon>
        <taxon>Actinobaculum</taxon>
    </lineage>
</organism>
<evidence type="ECO:0000256" key="6">
    <source>
        <dbReference type="ARBA" id="ARBA00022781"/>
    </source>
</evidence>
<feature type="transmembrane region" description="Helical" evidence="11">
    <location>
        <begin position="176"/>
        <end position="195"/>
    </location>
</feature>
<gene>
    <name evidence="11 13" type="primary">atpB</name>
    <name evidence="15" type="ORF">NCTC10327_01682</name>
    <name evidence="13" type="ORF">R6G71_02845</name>
    <name evidence="14" type="ORF">SAMN05421878_10786</name>
</gene>
<feature type="transmembrane region" description="Helical" evidence="11">
    <location>
        <begin position="47"/>
        <end position="68"/>
    </location>
</feature>
<evidence type="ECO:0000256" key="3">
    <source>
        <dbReference type="ARBA" id="ARBA00022448"/>
    </source>
</evidence>
<dbReference type="GO" id="GO:0005886">
    <property type="term" value="C:plasma membrane"/>
    <property type="evidence" value="ECO:0007669"/>
    <property type="project" value="UniProtKB-SubCell"/>
</dbReference>
<sequence length="273" mass="29605">MAVGSLATLPSFTAPMTGGGGEAFHIPGVEEFFPEPFLFVGTPFEMNRLMVIRIIAACALLLICVLFARRARLVPRRAQAATEMLFEFSTNNIGTEILGGKARPYQPAIMTVFLGVLFMNLTGVIPGLQLAGTAVVGMPLVFAIFSWAVMIWAGIRERGGARYFKDELFPPGMPKAIYVLLTPIEVISTFVLRPFTLTVRLLANMMSGHMLMVVCFLGTHFLIVQMGGIGIAMGGLTLVGSIVVMLFEMFIAALQAYIFALITAVYISLSISH</sequence>
<evidence type="ECO:0000256" key="9">
    <source>
        <dbReference type="ARBA" id="ARBA00023136"/>
    </source>
</evidence>
<keyword evidence="11" id="KW-1003">Cell membrane</keyword>
<keyword evidence="3 11" id="KW-0813">Transport</keyword>
<dbReference type="GO" id="GO:0045259">
    <property type="term" value="C:proton-transporting ATP synthase complex"/>
    <property type="evidence" value="ECO:0007669"/>
    <property type="project" value="UniProtKB-KW"/>
</dbReference>
<dbReference type="EMBL" id="JAWNFU010000001">
    <property type="protein sequence ID" value="MDY5152991.1"/>
    <property type="molecule type" value="Genomic_DNA"/>
</dbReference>
<feature type="transmembrane region" description="Helical" evidence="11">
    <location>
        <begin position="108"/>
        <end position="128"/>
    </location>
</feature>
<dbReference type="Proteomes" id="UP000269974">
    <property type="component" value="Unassembled WGS sequence"/>
</dbReference>
<keyword evidence="8 11" id="KW-0406">Ion transport</keyword>
<reference evidence="14" key="1">
    <citation type="submission" date="2016-10" db="EMBL/GenBank/DDBJ databases">
        <authorList>
            <person name="de Groot N.N."/>
        </authorList>
    </citation>
    <scope>NUCLEOTIDE SEQUENCE [LARGE SCALE GENOMIC DNA]</scope>
    <source>
        <strain evidence="14">DSM 20639</strain>
    </source>
</reference>
<keyword evidence="5 11" id="KW-0812">Transmembrane</keyword>
<dbReference type="SUPFAM" id="SSF81336">
    <property type="entry name" value="F1F0 ATP synthase subunit A"/>
    <property type="match status" value="1"/>
</dbReference>
<evidence type="ECO:0000256" key="4">
    <source>
        <dbReference type="ARBA" id="ARBA00022547"/>
    </source>
</evidence>
<keyword evidence="16" id="KW-1185">Reference proteome</keyword>
<reference evidence="15 17" key="3">
    <citation type="submission" date="2018-11" db="EMBL/GenBank/DDBJ databases">
        <authorList>
            <consortium name="Pathogen Informatics"/>
        </authorList>
    </citation>
    <scope>NUCLEOTIDE SEQUENCE [LARGE SCALE GENOMIC DNA]</scope>
    <source>
        <strain evidence="15 17">NCTC10327</strain>
    </source>
</reference>
<keyword evidence="6 11" id="KW-0375">Hydrogen ion transport</keyword>
<evidence type="ECO:0000313" key="16">
    <source>
        <dbReference type="Proteomes" id="UP000182744"/>
    </source>
</evidence>
<dbReference type="InterPro" id="IPR000568">
    <property type="entry name" value="ATP_synth_F0_asu"/>
</dbReference>
<dbReference type="Proteomes" id="UP000182744">
    <property type="component" value="Unassembled WGS sequence"/>
</dbReference>
<proteinExistence type="inferred from homology"/>
<feature type="transmembrane region" description="Helical" evidence="11">
    <location>
        <begin position="236"/>
        <end position="269"/>
    </location>
</feature>
<dbReference type="InterPro" id="IPR035908">
    <property type="entry name" value="F0_ATP_A_sf"/>
</dbReference>
<dbReference type="CDD" id="cd00310">
    <property type="entry name" value="ATP-synt_Fo_a_6"/>
    <property type="match status" value="1"/>
</dbReference>
<evidence type="ECO:0000256" key="10">
    <source>
        <dbReference type="ARBA" id="ARBA00023310"/>
    </source>
</evidence>
<dbReference type="PANTHER" id="PTHR11410">
    <property type="entry name" value="ATP SYNTHASE SUBUNIT A"/>
    <property type="match status" value="1"/>
</dbReference>
<dbReference type="Pfam" id="PF00119">
    <property type="entry name" value="ATP-synt_A"/>
    <property type="match status" value="1"/>
</dbReference>
<evidence type="ECO:0000256" key="11">
    <source>
        <dbReference type="HAMAP-Rule" id="MF_01393"/>
    </source>
</evidence>
<dbReference type="RefSeq" id="WP_082160193.1">
    <property type="nucleotide sequence ID" value="NZ_FNAU01000007.1"/>
</dbReference>
<dbReference type="GO" id="GO:0016787">
    <property type="term" value="F:hydrolase activity"/>
    <property type="evidence" value="ECO:0007669"/>
    <property type="project" value="UniProtKB-KW"/>
</dbReference>
<dbReference type="PANTHER" id="PTHR11410:SF0">
    <property type="entry name" value="ATP SYNTHASE SUBUNIT A"/>
    <property type="match status" value="1"/>
</dbReference>
<dbReference type="EMBL" id="UYIO01000001">
    <property type="protein sequence ID" value="VDG77058.1"/>
    <property type="molecule type" value="Genomic_DNA"/>
</dbReference>
<evidence type="ECO:0000256" key="7">
    <source>
        <dbReference type="ARBA" id="ARBA00022989"/>
    </source>
</evidence>
<dbReference type="EMBL" id="FNAU01000007">
    <property type="protein sequence ID" value="SDE37919.1"/>
    <property type="molecule type" value="Genomic_DNA"/>
</dbReference>
<feature type="transmembrane region" description="Helical" evidence="11">
    <location>
        <begin position="134"/>
        <end position="155"/>
    </location>
</feature>
<accession>A0A1G7CF65</accession>
<keyword evidence="15" id="KW-0378">Hydrolase</keyword>
<dbReference type="PRINTS" id="PR00123">
    <property type="entry name" value="ATPASEA"/>
</dbReference>
<keyword evidence="7 11" id="KW-1133">Transmembrane helix</keyword>
<keyword evidence="4 11" id="KW-0138">CF(0)</keyword>
<evidence type="ECO:0000256" key="1">
    <source>
        <dbReference type="ARBA" id="ARBA00004141"/>
    </source>
</evidence>
<dbReference type="NCBIfam" id="TIGR01131">
    <property type="entry name" value="ATP_synt_6_or_A"/>
    <property type="match status" value="1"/>
</dbReference>
<keyword evidence="10 11" id="KW-0066">ATP synthesis</keyword>
<protein>
    <recommendedName>
        <fullName evidence="11 12">ATP synthase subunit a</fullName>
    </recommendedName>
    <alternativeName>
        <fullName evidence="11">ATP synthase F0 sector subunit a</fullName>
    </alternativeName>
    <alternativeName>
        <fullName evidence="11">F-ATPase subunit 6</fullName>
    </alternativeName>
</protein>
<evidence type="ECO:0000256" key="12">
    <source>
        <dbReference type="RuleBase" id="RU000483"/>
    </source>
</evidence>
<comment type="subcellular location">
    <subcellularLocation>
        <location evidence="11 12">Cell membrane</location>
        <topology evidence="11 12">Multi-pass membrane protein</topology>
    </subcellularLocation>
    <subcellularLocation>
        <location evidence="1">Membrane</location>
        <topology evidence="1">Multi-pass membrane protein</topology>
    </subcellularLocation>
</comment>
<dbReference type="Gene3D" id="1.20.120.220">
    <property type="entry name" value="ATP synthase, F0 complex, subunit A"/>
    <property type="match status" value="1"/>
</dbReference>
<evidence type="ECO:0000313" key="17">
    <source>
        <dbReference type="Proteomes" id="UP000269974"/>
    </source>
</evidence>
<dbReference type="GO" id="GO:0046933">
    <property type="term" value="F:proton-transporting ATP synthase activity, rotational mechanism"/>
    <property type="evidence" value="ECO:0007669"/>
    <property type="project" value="UniProtKB-UniRule"/>
</dbReference>
<evidence type="ECO:0000313" key="14">
    <source>
        <dbReference type="EMBL" id="SDE37919.1"/>
    </source>
</evidence>
<evidence type="ECO:0000256" key="2">
    <source>
        <dbReference type="ARBA" id="ARBA00006810"/>
    </source>
</evidence>
<comment type="similarity">
    <text evidence="2 11 12">Belongs to the ATPase A chain family.</text>
</comment>
<evidence type="ECO:0000313" key="13">
    <source>
        <dbReference type="EMBL" id="MDY5152991.1"/>
    </source>
</evidence>
<reference evidence="13" key="4">
    <citation type="submission" date="2023-10" db="EMBL/GenBank/DDBJ databases">
        <title>Whole Genome based description of the genera Actinobaculum and Actinotignum reveals a complex phylogenetic relationship within the species included in the genus Actinotignum.</title>
        <authorList>
            <person name="Jensen C.S."/>
            <person name="Dargis R."/>
            <person name="Kemp M."/>
            <person name="Christensen J.J."/>
        </authorList>
    </citation>
    <scope>NUCLEOTIDE SEQUENCE</scope>
    <source>
        <strain evidence="13">Actinobaculum_suis_CCUG19206T</strain>
    </source>
</reference>
<dbReference type="InterPro" id="IPR045083">
    <property type="entry name" value="ATP_synth_F0_asu_bact/mt"/>
</dbReference>
<reference evidence="16" key="2">
    <citation type="submission" date="2016-10" db="EMBL/GenBank/DDBJ databases">
        <authorList>
            <person name="Varghese N."/>
        </authorList>
    </citation>
    <scope>NUCLEOTIDE SEQUENCE [LARGE SCALE GENOMIC DNA]</scope>
    <source>
        <strain evidence="16">DSM 20639</strain>
    </source>
</reference>
<evidence type="ECO:0000313" key="15">
    <source>
        <dbReference type="EMBL" id="VDG77058.1"/>
    </source>
</evidence>
<keyword evidence="9 11" id="KW-0472">Membrane</keyword>